<dbReference type="SUPFAM" id="SSF69118">
    <property type="entry name" value="AhpD-like"/>
    <property type="match status" value="1"/>
</dbReference>
<dbReference type="RefSeq" id="WP_264013262.1">
    <property type="nucleotide sequence ID" value="NZ_JACKSJ010000117.1"/>
</dbReference>
<dbReference type="PANTHER" id="PTHR34846">
    <property type="entry name" value="4-CARBOXYMUCONOLACTONE DECARBOXYLASE FAMILY PROTEIN (AFU_ORTHOLOGUE AFUA_6G11590)"/>
    <property type="match status" value="1"/>
</dbReference>
<feature type="domain" description="Carboxymuconolactone decarboxylase-like" evidence="1">
    <location>
        <begin position="44"/>
        <end position="123"/>
    </location>
</feature>
<dbReference type="GO" id="GO:0051920">
    <property type="term" value="F:peroxiredoxin activity"/>
    <property type="evidence" value="ECO:0007669"/>
    <property type="project" value="InterPro"/>
</dbReference>
<gene>
    <name evidence="2" type="ORF">H7I41_14250</name>
</gene>
<sequence>MRLAPLPAEQWDDEVVGSLRGFLPRARQNPDGAGNAMSTMVHHPALTKAFMPLNLHLLFSSTLDPRLRELAILRVAHRRESPYEWAHHTSMAKMLGVTDDEIESVRRGEAADDFERLVLAAVDELDDNNGLTDETWTALGERLDERQRMDLIFTVGTYNMLAMAFNTFGVQLDKQER</sequence>
<dbReference type="PANTHER" id="PTHR34846:SF5">
    <property type="entry name" value="CARBOXYMUCONOLACTONE DECARBOXYLASE-LIKE DOMAIN-CONTAINING PROTEIN"/>
    <property type="match status" value="1"/>
</dbReference>
<dbReference type="InterPro" id="IPR029032">
    <property type="entry name" value="AhpD-like"/>
</dbReference>
<organism evidence="2 3">
    <name type="scientific">[Mycobacterium] manitobense</name>
    <dbReference type="NCBI Taxonomy" id="190147"/>
    <lineage>
        <taxon>Bacteria</taxon>
        <taxon>Bacillati</taxon>
        <taxon>Actinomycetota</taxon>
        <taxon>Actinomycetes</taxon>
        <taxon>Mycobacteriales</taxon>
        <taxon>Mycobacteriaceae</taxon>
        <taxon>Mycolicibacterium</taxon>
    </lineage>
</organism>
<proteinExistence type="predicted"/>
<evidence type="ECO:0000313" key="2">
    <source>
        <dbReference type="EMBL" id="MCV7171075.1"/>
    </source>
</evidence>
<name>A0A9X3BNH0_9MYCO</name>
<evidence type="ECO:0000259" key="1">
    <source>
        <dbReference type="Pfam" id="PF02627"/>
    </source>
</evidence>
<keyword evidence="3" id="KW-1185">Reference proteome</keyword>
<reference evidence="2" key="2">
    <citation type="journal article" date="2022" name="BMC Genomics">
        <title>Comparative genome analysis of mycobacteria focusing on tRNA and non-coding RNA.</title>
        <authorList>
            <person name="Behra P.R.K."/>
            <person name="Pettersson B.M.F."/>
            <person name="Ramesh M."/>
            <person name="Das S."/>
            <person name="Dasgupta S."/>
            <person name="Kirsebom L.A."/>
        </authorList>
    </citation>
    <scope>NUCLEOTIDE SEQUENCE</scope>
    <source>
        <strain evidence="2">DSM 44615</strain>
    </source>
</reference>
<reference evidence="2" key="1">
    <citation type="submission" date="2020-07" db="EMBL/GenBank/DDBJ databases">
        <authorList>
            <person name="Pettersson B.M.F."/>
            <person name="Behra P.R.K."/>
            <person name="Ramesh M."/>
            <person name="Das S."/>
            <person name="Dasgupta S."/>
            <person name="Kirsebom L.A."/>
        </authorList>
    </citation>
    <scope>NUCLEOTIDE SEQUENCE</scope>
    <source>
        <strain evidence="2">DSM 44615</strain>
    </source>
</reference>
<accession>A0A9X3BNH0</accession>
<dbReference type="Gene3D" id="1.20.1290.10">
    <property type="entry name" value="AhpD-like"/>
    <property type="match status" value="1"/>
</dbReference>
<dbReference type="Pfam" id="PF02627">
    <property type="entry name" value="CMD"/>
    <property type="match status" value="1"/>
</dbReference>
<dbReference type="EMBL" id="JACKSJ010000117">
    <property type="protein sequence ID" value="MCV7171075.1"/>
    <property type="molecule type" value="Genomic_DNA"/>
</dbReference>
<protein>
    <submittedName>
        <fullName evidence="2">Carboxymuconolactone decarboxylase family protein</fullName>
    </submittedName>
</protein>
<comment type="caution">
    <text evidence="2">The sequence shown here is derived from an EMBL/GenBank/DDBJ whole genome shotgun (WGS) entry which is preliminary data.</text>
</comment>
<evidence type="ECO:0000313" key="3">
    <source>
        <dbReference type="Proteomes" id="UP001140293"/>
    </source>
</evidence>
<dbReference type="Proteomes" id="UP001140293">
    <property type="component" value="Unassembled WGS sequence"/>
</dbReference>
<dbReference type="AlphaFoldDB" id="A0A9X3BNH0"/>
<dbReference type="InterPro" id="IPR003779">
    <property type="entry name" value="CMD-like"/>
</dbReference>